<accession>A0A0D0AEK3</accession>
<evidence type="ECO:0000313" key="2">
    <source>
        <dbReference type="Proteomes" id="UP000054018"/>
    </source>
</evidence>
<evidence type="ECO:0000313" key="1">
    <source>
        <dbReference type="EMBL" id="KIK30503.1"/>
    </source>
</evidence>
<dbReference type="EMBL" id="KN833686">
    <property type="protein sequence ID" value="KIK30503.1"/>
    <property type="molecule type" value="Genomic_DNA"/>
</dbReference>
<dbReference type="HOGENOM" id="CLU_2574757_0_0_1"/>
<proteinExistence type="predicted"/>
<sequence>MYMYYASPSSINRDGREMLLRIGASANNPVISGTTSAWYNAGTSRFEQRNTERSFSRWCAHSTPKVFVWHRNVILLIDRPR</sequence>
<dbReference type="AlphaFoldDB" id="A0A0D0AEK3"/>
<name>A0A0D0AEK3_9AGAM</name>
<organism evidence="1 2">
    <name type="scientific">Pisolithus microcarpus 441</name>
    <dbReference type="NCBI Taxonomy" id="765257"/>
    <lineage>
        <taxon>Eukaryota</taxon>
        <taxon>Fungi</taxon>
        <taxon>Dikarya</taxon>
        <taxon>Basidiomycota</taxon>
        <taxon>Agaricomycotina</taxon>
        <taxon>Agaricomycetes</taxon>
        <taxon>Agaricomycetidae</taxon>
        <taxon>Boletales</taxon>
        <taxon>Sclerodermatineae</taxon>
        <taxon>Pisolithaceae</taxon>
        <taxon>Pisolithus</taxon>
    </lineage>
</organism>
<keyword evidence="2" id="KW-1185">Reference proteome</keyword>
<protein>
    <submittedName>
        <fullName evidence="1">Uncharacterized protein</fullName>
    </submittedName>
</protein>
<reference evidence="1 2" key="1">
    <citation type="submission" date="2014-04" db="EMBL/GenBank/DDBJ databases">
        <authorList>
            <consortium name="DOE Joint Genome Institute"/>
            <person name="Kuo A."/>
            <person name="Kohler A."/>
            <person name="Costa M.D."/>
            <person name="Nagy L.G."/>
            <person name="Floudas D."/>
            <person name="Copeland A."/>
            <person name="Barry K.W."/>
            <person name="Cichocki N."/>
            <person name="Veneault-Fourrey C."/>
            <person name="LaButti K."/>
            <person name="Lindquist E.A."/>
            <person name="Lipzen A."/>
            <person name="Lundell T."/>
            <person name="Morin E."/>
            <person name="Murat C."/>
            <person name="Sun H."/>
            <person name="Tunlid A."/>
            <person name="Henrissat B."/>
            <person name="Grigoriev I.V."/>
            <person name="Hibbett D.S."/>
            <person name="Martin F."/>
            <person name="Nordberg H.P."/>
            <person name="Cantor M.N."/>
            <person name="Hua S.X."/>
        </authorList>
    </citation>
    <scope>NUCLEOTIDE SEQUENCE [LARGE SCALE GENOMIC DNA]</scope>
    <source>
        <strain evidence="1 2">441</strain>
    </source>
</reference>
<reference evidence="2" key="2">
    <citation type="submission" date="2015-01" db="EMBL/GenBank/DDBJ databases">
        <title>Evolutionary Origins and Diversification of the Mycorrhizal Mutualists.</title>
        <authorList>
            <consortium name="DOE Joint Genome Institute"/>
            <consortium name="Mycorrhizal Genomics Consortium"/>
            <person name="Kohler A."/>
            <person name="Kuo A."/>
            <person name="Nagy L.G."/>
            <person name="Floudas D."/>
            <person name="Copeland A."/>
            <person name="Barry K.W."/>
            <person name="Cichocki N."/>
            <person name="Veneault-Fourrey C."/>
            <person name="LaButti K."/>
            <person name="Lindquist E.A."/>
            <person name="Lipzen A."/>
            <person name="Lundell T."/>
            <person name="Morin E."/>
            <person name="Murat C."/>
            <person name="Riley R."/>
            <person name="Ohm R."/>
            <person name="Sun H."/>
            <person name="Tunlid A."/>
            <person name="Henrissat B."/>
            <person name="Grigoriev I.V."/>
            <person name="Hibbett D.S."/>
            <person name="Martin F."/>
        </authorList>
    </citation>
    <scope>NUCLEOTIDE SEQUENCE [LARGE SCALE GENOMIC DNA]</scope>
    <source>
        <strain evidence="2">441</strain>
    </source>
</reference>
<gene>
    <name evidence="1" type="ORF">PISMIDRAFT_670535</name>
</gene>
<dbReference type="Proteomes" id="UP000054018">
    <property type="component" value="Unassembled WGS sequence"/>
</dbReference>